<dbReference type="PROSITE" id="PS00061">
    <property type="entry name" value="ADH_SHORT"/>
    <property type="match status" value="1"/>
</dbReference>
<dbReference type="InterPro" id="IPR002347">
    <property type="entry name" value="SDR_fam"/>
</dbReference>
<evidence type="ECO:0000313" key="6">
    <source>
        <dbReference type="Proteomes" id="UP001178508"/>
    </source>
</evidence>
<name>A0AAV1F3C9_XYRNO</name>
<organism evidence="5 6">
    <name type="scientific">Xyrichtys novacula</name>
    <name type="common">Pearly razorfish</name>
    <name type="synonym">Hemipteronotus novacula</name>
    <dbReference type="NCBI Taxonomy" id="13765"/>
    <lineage>
        <taxon>Eukaryota</taxon>
        <taxon>Metazoa</taxon>
        <taxon>Chordata</taxon>
        <taxon>Craniata</taxon>
        <taxon>Vertebrata</taxon>
        <taxon>Euteleostomi</taxon>
        <taxon>Actinopterygii</taxon>
        <taxon>Neopterygii</taxon>
        <taxon>Teleostei</taxon>
        <taxon>Neoteleostei</taxon>
        <taxon>Acanthomorphata</taxon>
        <taxon>Eupercaria</taxon>
        <taxon>Labriformes</taxon>
        <taxon>Labridae</taxon>
        <taxon>Xyrichtys</taxon>
    </lineage>
</organism>
<dbReference type="PANTHER" id="PTHR43313:SF3">
    <property type="entry name" value="17-BETA-HYDROXYSTEROID DEHYDROGENASE TYPE 2"/>
    <property type="match status" value="1"/>
</dbReference>
<accession>A0AAV1F3C9</accession>
<sequence length="338" mass="37646">MEITACFCAVAAAVYVLALTRWLNSGGSAGLQLAGTCGSFGSFLYFTLDPGPCGVLLLCFSFFLIRVTKRRDELLLLPARQLREQGRENLHVLQLDVTDSAQIEAAHRYVSAQVEDSGLWGLVNNAGVLLCPTDAELHPLTWYRRCMEVNFLSAVRMCQVFLPLLRRSRGRIVNVTSMAGEVPMPMFASYGASKAALSLFSKVMRMEMSEWGVHVALVQPSGFRTKIFGNSEDVSRNRDQIFAAATPEAREDYGTTYILSLPSLPFKMSQQTSEDLSPVVEDMRHALLSVRPRLLYTPGQMAWLLPFLRRCCPTAGFESLVWRLFRMVDLKPAGLKTS</sequence>
<dbReference type="AlphaFoldDB" id="A0AAV1F3C9"/>
<proteinExistence type="inferred from homology"/>
<dbReference type="PANTHER" id="PTHR43313">
    <property type="entry name" value="SHORT-CHAIN DEHYDROGENASE/REDUCTASE FAMILY 9C"/>
    <property type="match status" value="1"/>
</dbReference>
<keyword evidence="4" id="KW-0812">Transmembrane</keyword>
<reference evidence="5" key="1">
    <citation type="submission" date="2023-08" db="EMBL/GenBank/DDBJ databases">
        <authorList>
            <person name="Alioto T."/>
            <person name="Alioto T."/>
            <person name="Gomez Garrido J."/>
        </authorList>
    </citation>
    <scope>NUCLEOTIDE SEQUENCE</scope>
</reference>
<evidence type="ECO:0000256" key="2">
    <source>
        <dbReference type="ARBA" id="ARBA00023002"/>
    </source>
</evidence>
<gene>
    <name evidence="5" type="ORF">XNOV1_A030634</name>
</gene>
<comment type="similarity">
    <text evidence="1 3">Belongs to the short-chain dehydrogenases/reductases (SDR) family.</text>
</comment>
<keyword evidence="4" id="KW-1133">Transmembrane helix</keyword>
<dbReference type="InterPro" id="IPR036291">
    <property type="entry name" value="NAD(P)-bd_dom_sf"/>
</dbReference>
<keyword evidence="2" id="KW-0560">Oxidoreductase</keyword>
<dbReference type="EMBL" id="OY660868">
    <property type="protein sequence ID" value="CAJ1055791.1"/>
    <property type="molecule type" value="Genomic_DNA"/>
</dbReference>
<dbReference type="Pfam" id="PF00106">
    <property type="entry name" value="adh_short"/>
    <property type="match status" value="1"/>
</dbReference>
<dbReference type="PRINTS" id="PR00080">
    <property type="entry name" value="SDRFAMILY"/>
</dbReference>
<evidence type="ECO:0000313" key="5">
    <source>
        <dbReference type="EMBL" id="CAJ1055791.1"/>
    </source>
</evidence>
<dbReference type="PRINTS" id="PR00081">
    <property type="entry name" value="GDHRDH"/>
</dbReference>
<protein>
    <submittedName>
        <fullName evidence="5">Estradiol 17-beta-dehydrogenase 2</fullName>
    </submittedName>
</protein>
<dbReference type="GO" id="GO:0008202">
    <property type="term" value="P:steroid metabolic process"/>
    <property type="evidence" value="ECO:0007669"/>
    <property type="project" value="TreeGrafter"/>
</dbReference>
<evidence type="ECO:0000256" key="4">
    <source>
        <dbReference type="SAM" id="Phobius"/>
    </source>
</evidence>
<keyword evidence="6" id="KW-1185">Reference proteome</keyword>
<keyword evidence="4" id="KW-0472">Membrane</keyword>
<dbReference type="GO" id="GO:0016491">
    <property type="term" value="F:oxidoreductase activity"/>
    <property type="evidence" value="ECO:0007669"/>
    <property type="project" value="UniProtKB-KW"/>
</dbReference>
<evidence type="ECO:0000256" key="1">
    <source>
        <dbReference type="ARBA" id="ARBA00006484"/>
    </source>
</evidence>
<feature type="transmembrane region" description="Helical" evidence="4">
    <location>
        <begin position="42"/>
        <end position="65"/>
    </location>
</feature>
<dbReference type="Gene3D" id="3.40.50.720">
    <property type="entry name" value="NAD(P)-binding Rossmann-like Domain"/>
    <property type="match status" value="1"/>
</dbReference>
<dbReference type="SUPFAM" id="SSF51735">
    <property type="entry name" value="NAD(P)-binding Rossmann-fold domains"/>
    <property type="match status" value="1"/>
</dbReference>
<dbReference type="InterPro" id="IPR020904">
    <property type="entry name" value="Sc_DH/Rdtase_CS"/>
</dbReference>
<evidence type="ECO:0000256" key="3">
    <source>
        <dbReference type="RuleBase" id="RU000363"/>
    </source>
</evidence>
<dbReference type="Proteomes" id="UP001178508">
    <property type="component" value="Chromosome 5"/>
</dbReference>